<feature type="domain" description="AB hydrolase-1" evidence="1">
    <location>
        <begin position="63"/>
        <end position="297"/>
    </location>
</feature>
<dbReference type="EMBL" id="FSQW01000002">
    <property type="protein sequence ID" value="SIN84441.1"/>
    <property type="molecule type" value="Genomic_DNA"/>
</dbReference>
<dbReference type="RefSeq" id="WP_074205110.1">
    <property type="nucleotide sequence ID" value="NZ_FSQW01000002.1"/>
</dbReference>
<dbReference type="Proteomes" id="UP000185192">
    <property type="component" value="Unassembled WGS sequence"/>
</dbReference>
<dbReference type="Gene3D" id="3.40.50.1820">
    <property type="entry name" value="alpha/beta hydrolase"/>
    <property type="match status" value="1"/>
</dbReference>
<dbReference type="Pfam" id="PF00561">
    <property type="entry name" value="Abhydrolase_1"/>
    <property type="match status" value="1"/>
</dbReference>
<dbReference type="InterPro" id="IPR000073">
    <property type="entry name" value="AB_hydrolase_1"/>
</dbReference>
<organism evidence="2 3">
    <name type="scientific">Parasphingorhabdus marina DSM 22363</name>
    <dbReference type="NCBI Taxonomy" id="1123272"/>
    <lineage>
        <taxon>Bacteria</taxon>
        <taxon>Pseudomonadati</taxon>
        <taxon>Pseudomonadota</taxon>
        <taxon>Alphaproteobacteria</taxon>
        <taxon>Sphingomonadales</taxon>
        <taxon>Sphingomonadaceae</taxon>
        <taxon>Parasphingorhabdus</taxon>
    </lineage>
</organism>
<dbReference type="PANTHER" id="PTHR46438">
    <property type="entry name" value="ALPHA/BETA-HYDROLASES SUPERFAMILY PROTEIN"/>
    <property type="match status" value="1"/>
</dbReference>
<dbReference type="SUPFAM" id="SSF53474">
    <property type="entry name" value="alpha/beta-Hydrolases"/>
    <property type="match status" value="1"/>
</dbReference>
<dbReference type="OrthoDB" id="9804723at2"/>
<gene>
    <name evidence="2" type="ORF">SAMN02745824_2008</name>
</gene>
<dbReference type="PANTHER" id="PTHR46438:SF11">
    <property type="entry name" value="LIPASE-RELATED"/>
    <property type="match status" value="1"/>
</dbReference>
<evidence type="ECO:0000313" key="2">
    <source>
        <dbReference type="EMBL" id="SIN84441.1"/>
    </source>
</evidence>
<protein>
    <submittedName>
        <fullName evidence="2">Pimeloyl-ACP methyl ester carboxylesterase</fullName>
    </submittedName>
</protein>
<dbReference type="STRING" id="1123272.SAMN02745824_2008"/>
<sequence>MKLLVRLALGLAILLVGAFFLFRTPDADKAEMIAKYGSEASRFAPDGAGGEIHYRDEGNRDGPVILLIHGSNSHLQTWEEIVRLLGDRFRLISLDLPGHGLTGPSSNGDYSADGNIASVVKILDVTGVDKAYWIGNSMGGWVSWRAGLAVPDRVSGLVLIDSSGAQTGEKIKPYLGARLAQSTIGQWLLPQITPKFLVRSSLEENYAQPERLTDEIVTRYHDMLHFPGNRYATLERGKTPRQPEMWNQVGSLDMPVLLLWGAQDRVIPVSHGEAFRKAIPGCRLIVYDDAGHLPMEETPEQVARDIRIWIDEVEASTESATTEAEAG</sequence>
<dbReference type="AlphaFoldDB" id="A0A1N6ENC4"/>
<proteinExistence type="predicted"/>
<dbReference type="PRINTS" id="PR00111">
    <property type="entry name" value="ABHYDROLASE"/>
</dbReference>
<name>A0A1N6ENC4_9SPHN</name>
<dbReference type="InterPro" id="IPR029058">
    <property type="entry name" value="AB_hydrolase_fold"/>
</dbReference>
<accession>A0A1N6ENC4</accession>
<evidence type="ECO:0000259" key="1">
    <source>
        <dbReference type="Pfam" id="PF00561"/>
    </source>
</evidence>
<reference evidence="3" key="1">
    <citation type="submission" date="2016-11" db="EMBL/GenBank/DDBJ databases">
        <authorList>
            <person name="Varghese N."/>
            <person name="Submissions S."/>
        </authorList>
    </citation>
    <scope>NUCLEOTIDE SEQUENCE [LARGE SCALE GENOMIC DNA]</scope>
    <source>
        <strain evidence="3">DSM 22363</strain>
    </source>
</reference>
<keyword evidence="3" id="KW-1185">Reference proteome</keyword>
<evidence type="ECO:0000313" key="3">
    <source>
        <dbReference type="Proteomes" id="UP000185192"/>
    </source>
</evidence>